<reference evidence="3 5" key="3">
    <citation type="submission" date="2018-06" db="EMBL/GenBank/DDBJ databases">
        <authorList>
            <consortium name="Pathogen Informatics"/>
            <person name="Doyle S."/>
        </authorList>
    </citation>
    <scope>NUCLEOTIDE SEQUENCE [LARGE SCALE GENOMIC DNA]</scope>
    <source>
        <strain evidence="3 5">NCTC10736</strain>
    </source>
</reference>
<dbReference type="Proteomes" id="UP000240506">
    <property type="component" value="Unassembled WGS sequence"/>
</dbReference>
<gene>
    <name evidence="2" type="ORF">C9I43_06150</name>
    <name evidence="3" type="ORF">NCTC10736_00967</name>
</gene>
<evidence type="ECO:0000313" key="4">
    <source>
        <dbReference type="Proteomes" id="UP000240506"/>
    </source>
</evidence>
<accession>A0A1N6YMV8</accession>
<evidence type="ECO:0000256" key="1">
    <source>
        <dbReference type="SAM" id="Phobius"/>
    </source>
</evidence>
<keyword evidence="1" id="KW-1133">Transmembrane helix</keyword>
<keyword evidence="1" id="KW-0472">Membrane</keyword>
<dbReference type="Proteomes" id="UP000255061">
    <property type="component" value="Unassembled WGS sequence"/>
</dbReference>
<keyword evidence="1" id="KW-0812">Transmembrane</keyword>
<keyword evidence="4" id="KW-1185">Reference proteome</keyword>
<proteinExistence type="predicted"/>
<evidence type="ECO:0000313" key="3">
    <source>
        <dbReference type="EMBL" id="SUI67692.1"/>
    </source>
</evidence>
<evidence type="ECO:0000313" key="5">
    <source>
        <dbReference type="Proteomes" id="UP000255061"/>
    </source>
</evidence>
<accession>A0A379ZUC9</accession>
<dbReference type="OrthoDB" id="6268493at2"/>
<feature type="transmembrane region" description="Helical" evidence="1">
    <location>
        <begin position="59"/>
        <end position="81"/>
    </location>
</feature>
<reference evidence="2" key="1">
    <citation type="submission" date="2018-03" db="EMBL/GenBank/DDBJ databases">
        <authorList>
            <person name="Dailey F.E."/>
        </authorList>
    </citation>
    <scope>NUCLEOTIDE SEQUENCE</scope>
    <source>
        <strain evidence="2">CW7</strain>
    </source>
</reference>
<dbReference type="EMBL" id="PYSG01000002">
    <property type="protein sequence ID" value="PTA50123.1"/>
    <property type="molecule type" value="Genomic_DNA"/>
</dbReference>
<feature type="transmembrane region" description="Helical" evidence="1">
    <location>
        <begin position="6"/>
        <end position="29"/>
    </location>
</feature>
<dbReference type="RefSeq" id="WP_076500122.1">
    <property type="nucleotide sequence ID" value="NZ_BPFE01000028.1"/>
</dbReference>
<sequence length="111" mass="12612">MRKTRIFQIILATLSILGWAIAVYALLVFGEARPDREVGAYLARGATFRLDWDPHETQLLLYLIWACGAISLISLAFNYYVAHHSKLGFWFNIPMLLLTSVVAGLYVHLMI</sequence>
<reference evidence="2 4" key="2">
    <citation type="submission" date="2018-04" db="EMBL/GenBank/DDBJ databases">
        <title>Genomic sequence of a freshwater isolate of Shewanella morhuae.</title>
        <authorList>
            <person name="Castillo D.E."/>
            <person name="Gram L."/>
        </authorList>
    </citation>
    <scope>NUCLEOTIDE SEQUENCE [LARGE SCALE GENOMIC DNA]</scope>
    <source>
        <strain evidence="2 4">CW7</strain>
    </source>
</reference>
<dbReference type="EMBL" id="UGYV01000001">
    <property type="protein sequence ID" value="SUI67692.1"/>
    <property type="molecule type" value="Genomic_DNA"/>
</dbReference>
<feature type="transmembrane region" description="Helical" evidence="1">
    <location>
        <begin position="87"/>
        <end position="109"/>
    </location>
</feature>
<evidence type="ECO:0000313" key="2">
    <source>
        <dbReference type="EMBL" id="PTA50123.1"/>
    </source>
</evidence>
<dbReference type="AlphaFoldDB" id="A0A1N6YMV8"/>
<name>A0A1N6YMV8_9GAMM</name>
<organism evidence="3 5">
    <name type="scientific">Shewanella morhuae</name>
    <dbReference type="NCBI Taxonomy" id="365591"/>
    <lineage>
        <taxon>Bacteria</taxon>
        <taxon>Pseudomonadati</taxon>
        <taxon>Pseudomonadota</taxon>
        <taxon>Gammaproteobacteria</taxon>
        <taxon>Alteromonadales</taxon>
        <taxon>Shewanellaceae</taxon>
        <taxon>Shewanella</taxon>
    </lineage>
</organism>
<protein>
    <submittedName>
        <fullName evidence="3">Uncharacterized protein</fullName>
    </submittedName>
</protein>